<dbReference type="EMBL" id="JAUFQS010000047">
    <property type="protein sequence ID" value="MDN3690405.1"/>
    <property type="molecule type" value="Genomic_DNA"/>
</dbReference>
<evidence type="ECO:0000256" key="1">
    <source>
        <dbReference type="SAM" id="Phobius"/>
    </source>
</evidence>
<dbReference type="PANTHER" id="PTHR33802:SF1">
    <property type="entry name" value="XK-RELATED PROTEIN"/>
    <property type="match status" value="1"/>
</dbReference>
<keyword evidence="1" id="KW-1133">Transmembrane helix</keyword>
<dbReference type="Proteomes" id="UP001236663">
    <property type="component" value="Unassembled WGS sequence"/>
</dbReference>
<accession>A0ABT8CFB3</accession>
<feature type="transmembrane region" description="Helical" evidence="1">
    <location>
        <begin position="228"/>
        <end position="249"/>
    </location>
</feature>
<feature type="transmembrane region" description="Helical" evidence="1">
    <location>
        <begin position="148"/>
        <end position="168"/>
    </location>
</feature>
<dbReference type="RefSeq" id="WP_163383105.1">
    <property type="nucleotide sequence ID" value="NZ_JAUFQS010000047.1"/>
</dbReference>
<keyword evidence="1" id="KW-0812">Transmembrane</keyword>
<name>A0ABT8CFB3_9BACT</name>
<organism evidence="2 3">
    <name type="scientific">Cyclobacterium jeungdonense</name>
    <dbReference type="NCBI Taxonomy" id="708087"/>
    <lineage>
        <taxon>Bacteria</taxon>
        <taxon>Pseudomonadati</taxon>
        <taxon>Bacteroidota</taxon>
        <taxon>Cytophagia</taxon>
        <taxon>Cytophagales</taxon>
        <taxon>Cyclobacteriaceae</taxon>
        <taxon>Cyclobacterium</taxon>
    </lineage>
</organism>
<dbReference type="PANTHER" id="PTHR33802">
    <property type="entry name" value="SI:CH211-161H7.5-RELATED"/>
    <property type="match status" value="1"/>
</dbReference>
<feature type="transmembrane region" description="Helical" evidence="1">
    <location>
        <begin position="7"/>
        <end position="30"/>
    </location>
</feature>
<proteinExistence type="predicted"/>
<sequence length="265" mass="29504">MKPLPLLLLNTFSFIVVLFFNYLGGAGDFFGNSVGEISSFYQTLLTPSGYAFSIWGLIYLGWLAYLGFQWYGYLSNDYSTALLPAGIWFFLANLSNALWVWAWTSGYLWISLLIIAFLLFSLMRLVIKQGLELGDVPLRTIFWIWWPITIYSGWVILATVLNASIAIKSLESLASPSGEVVWAVIVLLIATGIYLLLTIYRNMREAALVGTWGFAAIAVNQWEQSAVIGILAGILAVVLLVTAGIHGYINRKTAPLVKIQKGEWK</sequence>
<reference evidence="3" key="1">
    <citation type="journal article" date="2019" name="Int. J. Syst. Evol. Microbiol.">
        <title>The Global Catalogue of Microorganisms (GCM) 10K type strain sequencing project: providing services to taxonomists for standard genome sequencing and annotation.</title>
        <authorList>
            <consortium name="The Broad Institute Genomics Platform"/>
            <consortium name="The Broad Institute Genome Sequencing Center for Infectious Disease"/>
            <person name="Wu L."/>
            <person name="Ma J."/>
        </authorList>
    </citation>
    <scope>NUCLEOTIDE SEQUENCE [LARGE SCALE GENOMIC DNA]</scope>
    <source>
        <strain evidence="3">CECT 7706</strain>
    </source>
</reference>
<evidence type="ECO:0000313" key="3">
    <source>
        <dbReference type="Proteomes" id="UP001236663"/>
    </source>
</evidence>
<feature type="transmembrane region" description="Helical" evidence="1">
    <location>
        <begin position="180"/>
        <end position="199"/>
    </location>
</feature>
<evidence type="ECO:0008006" key="4">
    <source>
        <dbReference type="Google" id="ProtNLM"/>
    </source>
</evidence>
<feature type="transmembrane region" description="Helical" evidence="1">
    <location>
        <begin position="107"/>
        <end position="127"/>
    </location>
</feature>
<protein>
    <recommendedName>
        <fullName evidence="4">Tryptophan-rich sensory protein</fullName>
    </recommendedName>
</protein>
<gene>
    <name evidence="2" type="ORF">QWZ15_21475</name>
</gene>
<comment type="caution">
    <text evidence="2">The sequence shown here is derived from an EMBL/GenBank/DDBJ whole genome shotgun (WGS) entry which is preliminary data.</text>
</comment>
<feature type="transmembrane region" description="Helical" evidence="1">
    <location>
        <begin position="80"/>
        <end position="101"/>
    </location>
</feature>
<keyword evidence="1" id="KW-0472">Membrane</keyword>
<feature type="transmembrane region" description="Helical" evidence="1">
    <location>
        <begin position="50"/>
        <end position="68"/>
    </location>
</feature>
<keyword evidence="3" id="KW-1185">Reference proteome</keyword>
<feature type="transmembrane region" description="Helical" evidence="1">
    <location>
        <begin position="206"/>
        <end position="222"/>
    </location>
</feature>
<evidence type="ECO:0000313" key="2">
    <source>
        <dbReference type="EMBL" id="MDN3690405.1"/>
    </source>
</evidence>